<dbReference type="SUPFAM" id="SSF161098">
    <property type="entry name" value="MetI-like"/>
    <property type="match status" value="1"/>
</dbReference>
<name>A0ABY7ZNB1_9ACTN</name>
<feature type="transmembrane region" description="Helical" evidence="7">
    <location>
        <begin position="12"/>
        <end position="33"/>
    </location>
</feature>
<evidence type="ECO:0000313" key="10">
    <source>
        <dbReference type="Proteomes" id="UP001219605"/>
    </source>
</evidence>
<dbReference type="Gene3D" id="1.10.3720.10">
    <property type="entry name" value="MetI-like"/>
    <property type="match status" value="1"/>
</dbReference>
<dbReference type="Pfam" id="PF00528">
    <property type="entry name" value="BPD_transp_1"/>
    <property type="match status" value="1"/>
</dbReference>
<feature type="transmembrane region" description="Helical" evidence="7">
    <location>
        <begin position="135"/>
        <end position="154"/>
    </location>
</feature>
<evidence type="ECO:0000256" key="2">
    <source>
        <dbReference type="ARBA" id="ARBA00022448"/>
    </source>
</evidence>
<dbReference type="PROSITE" id="PS50928">
    <property type="entry name" value="ABC_TM1"/>
    <property type="match status" value="1"/>
</dbReference>
<gene>
    <name evidence="9" type="ORF">PVK37_28770</name>
</gene>
<evidence type="ECO:0000256" key="5">
    <source>
        <dbReference type="ARBA" id="ARBA00022989"/>
    </source>
</evidence>
<dbReference type="CDD" id="cd06261">
    <property type="entry name" value="TM_PBP2"/>
    <property type="match status" value="1"/>
</dbReference>
<reference evidence="9 10" key="1">
    <citation type="submission" date="2023-02" db="EMBL/GenBank/DDBJ databases">
        <authorList>
            <person name="Mo P."/>
        </authorList>
    </citation>
    <scope>NUCLEOTIDE SEQUENCE [LARGE SCALE GENOMIC DNA]</scope>
    <source>
        <strain evidence="9 10">HUAS 3</strain>
    </source>
</reference>
<evidence type="ECO:0000259" key="8">
    <source>
        <dbReference type="PROSITE" id="PS50928"/>
    </source>
</evidence>
<keyword evidence="2 7" id="KW-0813">Transport</keyword>
<feature type="transmembrane region" description="Helical" evidence="7">
    <location>
        <begin position="194"/>
        <end position="218"/>
    </location>
</feature>
<organism evidence="9 10">
    <name type="scientific">Micromonospora cathayae</name>
    <dbReference type="NCBI Taxonomy" id="3028804"/>
    <lineage>
        <taxon>Bacteria</taxon>
        <taxon>Bacillati</taxon>
        <taxon>Actinomycetota</taxon>
        <taxon>Actinomycetes</taxon>
        <taxon>Micromonosporales</taxon>
        <taxon>Micromonosporaceae</taxon>
        <taxon>Micromonospora</taxon>
    </lineage>
</organism>
<evidence type="ECO:0000256" key="3">
    <source>
        <dbReference type="ARBA" id="ARBA00022475"/>
    </source>
</evidence>
<dbReference type="InterPro" id="IPR000515">
    <property type="entry name" value="MetI-like"/>
</dbReference>
<comment type="subcellular location">
    <subcellularLocation>
        <location evidence="1 7">Cell membrane</location>
        <topology evidence="1 7">Multi-pass membrane protein</topology>
    </subcellularLocation>
</comment>
<evidence type="ECO:0000256" key="1">
    <source>
        <dbReference type="ARBA" id="ARBA00004651"/>
    </source>
</evidence>
<evidence type="ECO:0000256" key="7">
    <source>
        <dbReference type="RuleBase" id="RU363032"/>
    </source>
</evidence>
<accession>A0ABY7ZNB1</accession>
<keyword evidence="4 7" id="KW-0812">Transmembrane</keyword>
<keyword evidence="6 7" id="KW-0472">Membrane</keyword>
<keyword evidence="10" id="KW-1185">Reference proteome</keyword>
<comment type="similarity">
    <text evidence="7">Belongs to the binding-protein-dependent transport system permease family.</text>
</comment>
<sequence length="266" mass="28406">MTSIAARPGFSWARLGLRIAPWLSVLAVVGLWIGTTATGSVSDQFLPSPTEVVGSAAELVEVGLLWSSIGVTITRGLLGATIGITAGILLGVLAGFARWAEFVLDKPVQIIRAVPFTAMLPLLILWVGIGEQTKVLLVALATAVPVYFNTFGGIRNVDRKLVEAGRVYGLTAYQLATRVLLRGSLPSVFIGIRYALGITWAVLVLAESLNAVTGIGFLLTNARQYGQGDVVILCVVLYAVLGLVTDALVALLERRLFRWRQAHRGV</sequence>
<proteinExistence type="inferred from homology"/>
<feature type="transmembrane region" description="Helical" evidence="7">
    <location>
        <begin position="76"/>
        <end position="97"/>
    </location>
</feature>
<dbReference type="PANTHER" id="PTHR30151:SF38">
    <property type="entry name" value="ALIPHATIC SULFONATES TRANSPORT PERMEASE PROTEIN SSUC-RELATED"/>
    <property type="match status" value="1"/>
</dbReference>
<keyword evidence="3" id="KW-1003">Cell membrane</keyword>
<feature type="transmembrane region" description="Helical" evidence="7">
    <location>
        <begin position="109"/>
        <end position="129"/>
    </location>
</feature>
<evidence type="ECO:0000256" key="4">
    <source>
        <dbReference type="ARBA" id="ARBA00022692"/>
    </source>
</evidence>
<feature type="domain" description="ABC transmembrane type-1" evidence="8">
    <location>
        <begin position="65"/>
        <end position="249"/>
    </location>
</feature>
<dbReference type="RefSeq" id="WP_275030952.1">
    <property type="nucleotide sequence ID" value="NZ_CP118615.1"/>
</dbReference>
<dbReference type="EMBL" id="CP118615">
    <property type="protein sequence ID" value="WDZ84390.1"/>
    <property type="molecule type" value="Genomic_DNA"/>
</dbReference>
<dbReference type="PANTHER" id="PTHR30151">
    <property type="entry name" value="ALKANE SULFONATE ABC TRANSPORTER-RELATED, MEMBRANE SUBUNIT"/>
    <property type="match status" value="1"/>
</dbReference>
<evidence type="ECO:0000313" key="9">
    <source>
        <dbReference type="EMBL" id="WDZ84390.1"/>
    </source>
</evidence>
<dbReference type="Proteomes" id="UP001219605">
    <property type="component" value="Chromosome"/>
</dbReference>
<dbReference type="InterPro" id="IPR035906">
    <property type="entry name" value="MetI-like_sf"/>
</dbReference>
<evidence type="ECO:0000256" key="6">
    <source>
        <dbReference type="ARBA" id="ARBA00023136"/>
    </source>
</evidence>
<protein>
    <submittedName>
        <fullName evidence="9">ABC transporter permease subunit</fullName>
    </submittedName>
</protein>
<feature type="transmembrane region" description="Helical" evidence="7">
    <location>
        <begin position="230"/>
        <end position="252"/>
    </location>
</feature>
<keyword evidence="5 7" id="KW-1133">Transmembrane helix</keyword>